<dbReference type="PANTHER" id="PTHR31084:SF0">
    <property type="entry name" value="ALPHA-L-FUCOSIDASE 2"/>
    <property type="match status" value="1"/>
</dbReference>
<comment type="caution">
    <text evidence="3">The sequence shown here is derived from an EMBL/GenBank/DDBJ whole genome shotgun (WGS) entry which is preliminary data.</text>
</comment>
<dbReference type="PANTHER" id="PTHR31084">
    <property type="entry name" value="ALPHA-L-FUCOSIDASE 2"/>
    <property type="match status" value="1"/>
</dbReference>
<protein>
    <submittedName>
        <fullName evidence="3">Six-hairpin glycosidase-like protein</fullName>
    </submittedName>
</protein>
<evidence type="ECO:0000313" key="3">
    <source>
        <dbReference type="EMBL" id="KAJ4474804.1"/>
    </source>
</evidence>
<feature type="non-terminal residue" evidence="3">
    <location>
        <position position="1"/>
    </location>
</feature>
<dbReference type="InterPro" id="IPR012341">
    <property type="entry name" value="6hp_glycosidase-like_sf"/>
</dbReference>
<evidence type="ECO:0000259" key="2">
    <source>
        <dbReference type="Pfam" id="PF22124"/>
    </source>
</evidence>
<accession>A0ABQ8V7D1</accession>
<evidence type="ECO:0000313" key="4">
    <source>
        <dbReference type="Proteomes" id="UP001150217"/>
    </source>
</evidence>
<dbReference type="InterPro" id="IPR054363">
    <property type="entry name" value="GH95_cat"/>
</dbReference>
<organism evidence="3 4">
    <name type="scientific">Lentinula lateritia</name>
    <dbReference type="NCBI Taxonomy" id="40482"/>
    <lineage>
        <taxon>Eukaryota</taxon>
        <taxon>Fungi</taxon>
        <taxon>Dikarya</taxon>
        <taxon>Basidiomycota</taxon>
        <taxon>Agaricomycotina</taxon>
        <taxon>Agaricomycetes</taxon>
        <taxon>Agaricomycetidae</taxon>
        <taxon>Agaricales</taxon>
        <taxon>Marasmiineae</taxon>
        <taxon>Omphalotaceae</taxon>
        <taxon>Lentinula</taxon>
    </lineage>
</organism>
<dbReference type="InterPro" id="IPR008928">
    <property type="entry name" value="6-hairpin_glycosidase_sf"/>
</dbReference>
<sequence length="215" mass="23769">QIQEWARDYDSNGPFTHISQLYGLFPGAQIDPRFNETLAHAANVSLLLRGDSSSGWPTAWRANLFARLLQGETAYYYMTRLISRYSYDNLWSINSVFQIDGNFGGVSWSLSGHSDFLTGYAPGGTNAVAEMILQSHNGEIHLLPAIPQSWTHGSVSGFRARGGFTLDIAWSAGVLSWATLTSTLGTFARVRYNETAINLSLQRNDSVHLALSDFQ</sequence>
<keyword evidence="4" id="KW-1185">Reference proteome</keyword>
<dbReference type="Pfam" id="PF21307">
    <property type="entry name" value="Glyco_hydro_95_C"/>
    <property type="match status" value="1"/>
</dbReference>
<dbReference type="SUPFAM" id="SSF48208">
    <property type="entry name" value="Six-hairpin glycosidases"/>
    <property type="match status" value="1"/>
</dbReference>
<feature type="domain" description="Alpha fucosidase A-like C-terminal" evidence="1">
    <location>
        <begin position="134"/>
        <end position="201"/>
    </location>
</feature>
<gene>
    <name evidence="3" type="ORF">C8R41DRAFT_774837</name>
</gene>
<dbReference type="Proteomes" id="UP001150217">
    <property type="component" value="Unassembled WGS sequence"/>
</dbReference>
<proteinExistence type="predicted"/>
<dbReference type="EMBL" id="JANVFT010000076">
    <property type="protein sequence ID" value="KAJ4474804.1"/>
    <property type="molecule type" value="Genomic_DNA"/>
</dbReference>
<reference evidence="3" key="1">
    <citation type="submission" date="2022-08" db="EMBL/GenBank/DDBJ databases">
        <title>A Global Phylogenomic Analysis of the Shiitake Genus Lentinula.</title>
        <authorList>
            <consortium name="DOE Joint Genome Institute"/>
            <person name="Sierra-Patev S."/>
            <person name="Min B."/>
            <person name="Naranjo-Ortiz M."/>
            <person name="Looney B."/>
            <person name="Konkel Z."/>
            <person name="Slot J.C."/>
            <person name="Sakamoto Y."/>
            <person name="Steenwyk J.L."/>
            <person name="Rokas A."/>
            <person name="Carro J."/>
            <person name="Camarero S."/>
            <person name="Ferreira P."/>
            <person name="Molpeceres G."/>
            <person name="Ruiz-Duenas F.J."/>
            <person name="Serrano A."/>
            <person name="Henrissat B."/>
            <person name="Drula E."/>
            <person name="Hughes K.W."/>
            <person name="Mata J.L."/>
            <person name="Ishikawa N.K."/>
            <person name="Vargas-Isla R."/>
            <person name="Ushijima S."/>
            <person name="Smith C.A."/>
            <person name="Ahrendt S."/>
            <person name="Andreopoulos W."/>
            <person name="He G."/>
            <person name="Labutti K."/>
            <person name="Lipzen A."/>
            <person name="Ng V."/>
            <person name="Riley R."/>
            <person name="Sandor L."/>
            <person name="Barry K."/>
            <person name="Martinez A.T."/>
            <person name="Xiao Y."/>
            <person name="Gibbons J.G."/>
            <person name="Terashima K."/>
            <person name="Grigoriev I.V."/>
            <person name="Hibbett D.S."/>
        </authorList>
    </citation>
    <scope>NUCLEOTIDE SEQUENCE</scope>
    <source>
        <strain evidence="3">RHP3577 ss4</strain>
    </source>
</reference>
<dbReference type="Gene3D" id="1.50.10.10">
    <property type="match status" value="1"/>
</dbReference>
<dbReference type="Gene3D" id="2.60.40.1180">
    <property type="entry name" value="Golgi alpha-mannosidase II"/>
    <property type="match status" value="1"/>
</dbReference>
<dbReference type="InterPro" id="IPR013780">
    <property type="entry name" value="Glyco_hydro_b"/>
</dbReference>
<evidence type="ECO:0000259" key="1">
    <source>
        <dbReference type="Pfam" id="PF21307"/>
    </source>
</evidence>
<dbReference type="Pfam" id="PF22124">
    <property type="entry name" value="Glyco_hydro_95_cat"/>
    <property type="match status" value="1"/>
</dbReference>
<name>A0ABQ8V7D1_9AGAR</name>
<feature type="domain" description="Glycosyl hydrolase family 95 catalytic" evidence="2">
    <location>
        <begin position="1"/>
        <end position="106"/>
    </location>
</feature>
<dbReference type="InterPro" id="IPR049053">
    <property type="entry name" value="AFCA-like_C"/>
</dbReference>